<name>A0ABV5RCG2_9ACTN</name>
<evidence type="ECO:0000256" key="7">
    <source>
        <dbReference type="ARBA" id="ARBA00016273"/>
    </source>
</evidence>
<feature type="region of interest" description="Disordered" evidence="18">
    <location>
        <begin position="379"/>
        <end position="418"/>
    </location>
</feature>
<keyword evidence="14" id="KW-0457">Lysine biosynthesis</keyword>
<organism evidence="20 21">
    <name type="scientific">Streptomyces yanii</name>
    <dbReference type="NCBI Taxonomy" id="78510"/>
    <lineage>
        <taxon>Bacteria</taxon>
        <taxon>Bacillati</taxon>
        <taxon>Actinomycetota</taxon>
        <taxon>Actinomycetes</taxon>
        <taxon>Kitasatosporales</taxon>
        <taxon>Streptomycetaceae</taxon>
        <taxon>Streptomyces</taxon>
    </lineage>
</organism>
<comment type="pathway">
    <text evidence="3 17">Amino-acid biosynthesis; L-methionine biosynthesis via de novo pathway; L-homoserine from L-aspartate: step 1/3.</text>
</comment>
<evidence type="ECO:0000313" key="20">
    <source>
        <dbReference type="EMBL" id="MFB9575523.1"/>
    </source>
</evidence>
<keyword evidence="11 16" id="KW-0418">Kinase</keyword>
<dbReference type="PIRSF" id="PIRSF000726">
    <property type="entry name" value="Asp_kin"/>
    <property type="match status" value="1"/>
</dbReference>
<evidence type="ECO:0000256" key="11">
    <source>
        <dbReference type="ARBA" id="ARBA00022777"/>
    </source>
</evidence>
<evidence type="ECO:0000256" key="16">
    <source>
        <dbReference type="RuleBase" id="RU003448"/>
    </source>
</evidence>
<evidence type="ECO:0000256" key="12">
    <source>
        <dbReference type="ARBA" id="ARBA00022840"/>
    </source>
</evidence>
<evidence type="ECO:0000256" key="14">
    <source>
        <dbReference type="ARBA" id="ARBA00023154"/>
    </source>
</evidence>
<feature type="domain" description="Aspartate/glutamate/uridylate kinase" evidence="19">
    <location>
        <begin position="3"/>
        <end position="231"/>
    </location>
</feature>
<comment type="similarity">
    <text evidence="5 16">Belongs to the aspartokinase family.</text>
</comment>
<dbReference type="NCBIfam" id="TIGR00657">
    <property type="entry name" value="asp_kinases"/>
    <property type="match status" value="1"/>
</dbReference>
<dbReference type="RefSeq" id="WP_345513338.1">
    <property type="nucleotide sequence ID" value="NZ_BAAAXD010000021.1"/>
</dbReference>
<keyword evidence="9 16" id="KW-0808">Transferase</keyword>
<keyword evidence="10" id="KW-0547">Nucleotide-binding</keyword>
<evidence type="ECO:0000313" key="21">
    <source>
        <dbReference type="Proteomes" id="UP001589710"/>
    </source>
</evidence>
<evidence type="ECO:0000256" key="17">
    <source>
        <dbReference type="RuleBase" id="RU004249"/>
    </source>
</evidence>
<comment type="function">
    <text evidence="1">Catalyzes the phosphorylation of the beta-carboxyl group of aspartic acid with ATP to yield 4-phospho-L-aspartate, which is involved in the branched biosynthetic pathway leading to the biosynthesis of amino acids lysine, threonine, isoleucine and methionine.</text>
</comment>
<dbReference type="PANTHER" id="PTHR21499:SF3">
    <property type="entry name" value="ASPARTOKINASE"/>
    <property type="match status" value="1"/>
</dbReference>
<dbReference type="InterPro" id="IPR041740">
    <property type="entry name" value="AKii-LysC-BS"/>
</dbReference>
<keyword evidence="21" id="KW-1185">Reference proteome</keyword>
<dbReference type="SUPFAM" id="SSF55021">
    <property type="entry name" value="ACT-like"/>
    <property type="match status" value="1"/>
</dbReference>
<proteinExistence type="inferred from homology"/>
<dbReference type="PANTHER" id="PTHR21499">
    <property type="entry name" value="ASPARTATE KINASE"/>
    <property type="match status" value="1"/>
</dbReference>
<evidence type="ECO:0000256" key="9">
    <source>
        <dbReference type="ARBA" id="ARBA00022679"/>
    </source>
</evidence>
<evidence type="ECO:0000256" key="3">
    <source>
        <dbReference type="ARBA" id="ARBA00004986"/>
    </source>
</evidence>
<gene>
    <name evidence="20" type="ORF">ACFFTL_25370</name>
</gene>
<reference evidence="20 21" key="1">
    <citation type="submission" date="2024-09" db="EMBL/GenBank/DDBJ databases">
        <authorList>
            <person name="Sun Q."/>
            <person name="Mori K."/>
        </authorList>
    </citation>
    <scope>NUCLEOTIDE SEQUENCE [LARGE SCALE GENOMIC DNA]</scope>
    <source>
        <strain evidence="20 21">JCM 3331</strain>
    </source>
</reference>
<evidence type="ECO:0000256" key="15">
    <source>
        <dbReference type="ARBA" id="ARBA00047872"/>
    </source>
</evidence>
<dbReference type="SUPFAM" id="SSF53633">
    <property type="entry name" value="Carbamate kinase-like"/>
    <property type="match status" value="1"/>
</dbReference>
<evidence type="ECO:0000256" key="5">
    <source>
        <dbReference type="ARBA" id="ARBA00010122"/>
    </source>
</evidence>
<keyword evidence="12" id="KW-0067">ATP-binding</keyword>
<dbReference type="Gene3D" id="3.40.1160.10">
    <property type="entry name" value="Acetylglutamate kinase-like"/>
    <property type="match status" value="1"/>
</dbReference>
<dbReference type="CDD" id="cd04261">
    <property type="entry name" value="AAK_AKii-LysC-BS"/>
    <property type="match status" value="1"/>
</dbReference>
<dbReference type="Gene3D" id="3.30.2130.10">
    <property type="entry name" value="VC0802-like"/>
    <property type="match status" value="1"/>
</dbReference>
<evidence type="ECO:0000256" key="8">
    <source>
        <dbReference type="ARBA" id="ARBA00022605"/>
    </source>
</evidence>
<dbReference type="InterPro" id="IPR001057">
    <property type="entry name" value="Glu/AcGlu_kinase"/>
</dbReference>
<dbReference type="PRINTS" id="PR00474">
    <property type="entry name" value="GLU5KINASE"/>
</dbReference>
<comment type="catalytic activity">
    <reaction evidence="15 16">
        <text>L-aspartate + ATP = 4-phospho-L-aspartate + ADP</text>
        <dbReference type="Rhea" id="RHEA:23776"/>
        <dbReference type="ChEBI" id="CHEBI:29991"/>
        <dbReference type="ChEBI" id="CHEBI:30616"/>
        <dbReference type="ChEBI" id="CHEBI:57535"/>
        <dbReference type="ChEBI" id="CHEBI:456216"/>
        <dbReference type="EC" id="2.7.2.4"/>
    </reaction>
</comment>
<comment type="caution">
    <text evidence="20">The sequence shown here is derived from an EMBL/GenBank/DDBJ whole genome shotgun (WGS) entry which is preliminary data.</text>
</comment>
<keyword evidence="8 17" id="KW-0028">Amino-acid biosynthesis</keyword>
<dbReference type="EMBL" id="JBHMCG010000108">
    <property type="protein sequence ID" value="MFB9575523.1"/>
    <property type="molecule type" value="Genomic_DNA"/>
</dbReference>
<dbReference type="InterPro" id="IPR005260">
    <property type="entry name" value="Asp_kin_monofn"/>
</dbReference>
<protein>
    <recommendedName>
        <fullName evidence="7 16">Aspartokinase</fullName>
        <ecNumber evidence="6 16">2.7.2.4</ecNumber>
    </recommendedName>
</protein>
<dbReference type="PROSITE" id="PS00324">
    <property type="entry name" value="ASPARTOKINASE"/>
    <property type="match status" value="1"/>
</dbReference>
<evidence type="ECO:0000256" key="10">
    <source>
        <dbReference type="ARBA" id="ARBA00022741"/>
    </source>
</evidence>
<dbReference type="GO" id="GO:0004072">
    <property type="term" value="F:aspartate kinase activity"/>
    <property type="evidence" value="ECO:0007669"/>
    <property type="project" value="UniProtKB-EC"/>
</dbReference>
<comment type="pathway">
    <text evidence="2 17">Amino-acid biosynthesis; L-lysine biosynthesis via DAP pathway; (S)-tetrahydrodipicolinate from L-aspartate: step 1/4.</text>
</comment>
<evidence type="ECO:0000256" key="2">
    <source>
        <dbReference type="ARBA" id="ARBA00004766"/>
    </source>
</evidence>
<evidence type="ECO:0000256" key="1">
    <source>
        <dbReference type="ARBA" id="ARBA00002843"/>
    </source>
</evidence>
<sequence length="418" mass="44017">MALLVQKYGGSSIPNLDRIKAVAQRIAAAHHAGHDVVVVMSAMGGTTDQLLTDAQNITAAPPPRELDALLATGEQVSNALTAMALNALGAEACSFTGWQAGILTSHTHGSADIIDVHPYRVRNALDRGVVPLVAGFQGLIYGGADVTTLGRGGSDTTAVALAAALKADACEIYTDVSGVYTADPKVVPEARPLACLTHQHMHEMAAGGAKVLALSSVEYAQKHGVTLHVRSSYNHCPGTIVSDELFDVTYAQQSPTVIAITHNPHNAKITLPGRPEPAPATLRLHATTSTAAGRSTPRSYLPHTGHGDVPYDEYTATASLIGSGLCAHPETLATLRRTLTRVGIPFTPMTMTDTRITLMCPPSHLADTVRALHKAFLTHTPQPPVPRHNGQLALQPRPEGPSPSSGSVKRAALSRIRW</sequence>
<evidence type="ECO:0000256" key="13">
    <source>
        <dbReference type="ARBA" id="ARBA00022915"/>
    </source>
</evidence>
<keyword evidence="13" id="KW-0220">Diaminopimelate biosynthesis</keyword>
<dbReference type="InterPro" id="IPR045865">
    <property type="entry name" value="ACT-like_dom_sf"/>
</dbReference>
<dbReference type="InterPro" id="IPR001341">
    <property type="entry name" value="Asp_kinase"/>
</dbReference>
<comment type="pathway">
    <text evidence="4 17">Amino-acid biosynthesis; L-threonine biosynthesis; L-threonine from L-aspartate: step 1/5.</text>
</comment>
<dbReference type="Proteomes" id="UP001589710">
    <property type="component" value="Unassembled WGS sequence"/>
</dbReference>
<dbReference type="InterPro" id="IPR001048">
    <property type="entry name" value="Asp/Glu/Uridylate_kinase"/>
</dbReference>
<dbReference type="InterPro" id="IPR036393">
    <property type="entry name" value="AceGlu_kinase-like_sf"/>
</dbReference>
<evidence type="ECO:0000259" key="19">
    <source>
        <dbReference type="Pfam" id="PF00696"/>
    </source>
</evidence>
<dbReference type="Pfam" id="PF00696">
    <property type="entry name" value="AA_kinase"/>
    <property type="match status" value="1"/>
</dbReference>
<dbReference type="EC" id="2.7.2.4" evidence="6 16"/>
<evidence type="ECO:0000256" key="4">
    <source>
        <dbReference type="ARBA" id="ARBA00005139"/>
    </source>
</evidence>
<evidence type="ECO:0000256" key="6">
    <source>
        <dbReference type="ARBA" id="ARBA00013059"/>
    </source>
</evidence>
<dbReference type="InterPro" id="IPR018042">
    <property type="entry name" value="Aspartate_kinase_CS"/>
</dbReference>
<evidence type="ECO:0000256" key="18">
    <source>
        <dbReference type="SAM" id="MobiDB-lite"/>
    </source>
</evidence>
<accession>A0ABV5RCG2</accession>